<dbReference type="EMBL" id="JAGXEW010000019">
    <property type="protein sequence ID" value="KAK1161111.1"/>
    <property type="molecule type" value="Genomic_DNA"/>
</dbReference>
<evidence type="ECO:0000313" key="3">
    <source>
        <dbReference type="Proteomes" id="UP001230051"/>
    </source>
</evidence>
<feature type="region of interest" description="Disordered" evidence="1">
    <location>
        <begin position="169"/>
        <end position="262"/>
    </location>
</feature>
<organism evidence="2 3">
    <name type="scientific">Acipenser oxyrinchus oxyrinchus</name>
    <dbReference type="NCBI Taxonomy" id="40147"/>
    <lineage>
        <taxon>Eukaryota</taxon>
        <taxon>Metazoa</taxon>
        <taxon>Chordata</taxon>
        <taxon>Craniata</taxon>
        <taxon>Vertebrata</taxon>
        <taxon>Euteleostomi</taxon>
        <taxon>Actinopterygii</taxon>
        <taxon>Chondrostei</taxon>
        <taxon>Acipenseriformes</taxon>
        <taxon>Acipenseridae</taxon>
        <taxon>Acipenser</taxon>
    </lineage>
</organism>
<comment type="caution">
    <text evidence="2">The sequence shown here is derived from an EMBL/GenBank/DDBJ whole genome shotgun (WGS) entry which is preliminary data.</text>
</comment>
<dbReference type="CDD" id="cd07429">
    <property type="entry name" value="Cby_like"/>
    <property type="match status" value="1"/>
</dbReference>
<dbReference type="PANTHER" id="PTHR21533">
    <property type="entry name" value="LEUCINE-RICH PROTEIN"/>
    <property type="match status" value="1"/>
</dbReference>
<proteinExistence type="predicted"/>
<sequence length="262" mass="29329">MPFLKDLLAKVCDIVSSTNYSHPLPVEFDSLSTNFHPKKAPRRQATSLSTLYILDYSSRAGELGLEPGPPALNLSGMKLTFKNGKWISEGGVRPSKSKCTLRNLKQKNRVLEEENNYLRVRTELLVDMLAESTAHLQLLEDEVERKAFRDTKWRQSVRRVSNITASNIPEPMLGAESSEAHRELGRTSIPTTTNTTTEPMLIPDNEEGKKKSRRSSEPSTSTATAQLRTFPETRKEKKAVRRASTPPGFSTVESISGRPYVL</sequence>
<name>A0AAD8D290_ACIOX</name>
<protein>
    <submittedName>
        <fullName evidence="2">Uncharacterized protein</fullName>
    </submittedName>
</protein>
<dbReference type="Proteomes" id="UP001230051">
    <property type="component" value="Unassembled WGS sequence"/>
</dbReference>
<dbReference type="AlphaFoldDB" id="A0AAD8D290"/>
<reference evidence="2" key="1">
    <citation type="submission" date="2022-02" db="EMBL/GenBank/DDBJ databases">
        <title>Atlantic sturgeon de novo genome assembly.</title>
        <authorList>
            <person name="Stock M."/>
            <person name="Klopp C."/>
            <person name="Guiguen Y."/>
            <person name="Cabau C."/>
            <person name="Parinello H."/>
            <person name="Santidrian Yebra-Pimentel E."/>
            <person name="Kuhl H."/>
            <person name="Dirks R.P."/>
            <person name="Guessner J."/>
            <person name="Wuertz S."/>
            <person name="Du K."/>
            <person name="Schartl M."/>
        </authorList>
    </citation>
    <scope>NUCLEOTIDE SEQUENCE</scope>
    <source>
        <strain evidence="2">STURGEONOMICS-FGT-2020</strain>
        <tissue evidence="2">Whole blood</tissue>
    </source>
</reference>
<dbReference type="Pfam" id="PF14645">
    <property type="entry name" value="Chibby"/>
    <property type="match status" value="1"/>
</dbReference>
<dbReference type="PANTHER" id="PTHR21533:SF17">
    <property type="entry name" value="PROTEIN CHIBBY HOMOLOG 3"/>
    <property type="match status" value="1"/>
</dbReference>
<feature type="compositionally biased region" description="Polar residues" evidence="1">
    <location>
        <begin position="217"/>
        <end position="227"/>
    </location>
</feature>
<keyword evidence="3" id="KW-1185">Reference proteome</keyword>
<accession>A0AAD8D290</accession>
<dbReference type="InterPro" id="IPR028118">
    <property type="entry name" value="Chibby_fam"/>
</dbReference>
<evidence type="ECO:0000313" key="2">
    <source>
        <dbReference type="EMBL" id="KAK1161111.1"/>
    </source>
</evidence>
<gene>
    <name evidence="2" type="ORF">AOXY_G20012</name>
</gene>
<evidence type="ECO:0000256" key="1">
    <source>
        <dbReference type="SAM" id="MobiDB-lite"/>
    </source>
</evidence>